<dbReference type="OMA" id="WRLNFNP"/>
<feature type="transmembrane region" description="Helical" evidence="11">
    <location>
        <begin position="325"/>
        <end position="345"/>
    </location>
</feature>
<feature type="transmembrane region" description="Helical" evidence="11">
    <location>
        <begin position="388"/>
        <end position="408"/>
    </location>
</feature>
<reference evidence="20" key="13">
    <citation type="submission" date="2021-08" db="EMBL/GenBank/DDBJ databases">
        <title>Whole-genome sequencing of local methicillin-resistant S. aureus strain Lr2.</title>
        <authorList>
            <person name="Ali A."/>
            <person name="Ullah N."/>
        </authorList>
    </citation>
    <scope>NUCLEOTIDE SEQUENCE</scope>
    <source>
        <strain evidence="20">Lr2</strain>
    </source>
</reference>
<dbReference type="PROSITE" id="PS50928">
    <property type="entry name" value="ABC_TM1"/>
    <property type="match status" value="1"/>
</dbReference>
<evidence type="ECO:0000313" key="27">
    <source>
        <dbReference type="EMBL" id="QCT56104.1"/>
    </source>
</evidence>
<dbReference type="EMBL" id="LR133917">
    <property type="protein sequence ID" value="VDY47162.1"/>
    <property type="molecule type" value="Genomic_DNA"/>
</dbReference>
<evidence type="ECO:0000313" key="32">
    <source>
        <dbReference type="Proteomes" id="UP000197894"/>
    </source>
</evidence>
<evidence type="ECO:0000313" key="25">
    <source>
        <dbReference type="EMBL" id="NUY68557.1"/>
    </source>
</evidence>
<evidence type="ECO:0000313" key="34">
    <source>
        <dbReference type="Proteomes" id="UP000265645"/>
    </source>
</evidence>
<dbReference type="EMBL" id="QNXF01000003">
    <property type="protein sequence ID" value="TXL39832.1"/>
    <property type="molecule type" value="Genomic_DNA"/>
</dbReference>
<evidence type="ECO:0000256" key="4">
    <source>
        <dbReference type="ARBA" id="ARBA00022475"/>
    </source>
</evidence>
<evidence type="ECO:0000313" key="31">
    <source>
        <dbReference type="Proteomes" id="UP000039437"/>
    </source>
</evidence>
<comment type="similarity">
    <text evidence="2 12">Belongs to the binding-protein-dependent transport system permease family. MalFG subfamily.</text>
</comment>
<keyword evidence="7 11" id="KW-0812">Transmembrane</keyword>
<evidence type="ECO:0000313" key="14">
    <source>
        <dbReference type="EMBL" id="CAC7003692.1"/>
    </source>
</evidence>
<dbReference type="InterPro" id="IPR000515">
    <property type="entry name" value="MetI-like"/>
</dbReference>
<dbReference type="Proteomes" id="UP000434412">
    <property type="component" value="Unassembled WGS sequence"/>
</dbReference>
<feature type="transmembrane region" description="Helical" evidence="11">
    <location>
        <begin position="279"/>
        <end position="304"/>
    </location>
</feature>
<keyword evidence="4 12" id="KW-1003">Cell membrane</keyword>
<dbReference type="Pfam" id="PF00528">
    <property type="entry name" value="BPD_transp_1"/>
    <property type="match status" value="1"/>
</dbReference>
<evidence type="ECO:0000259" key="13">
    <source>
        <dbReference type="PROSITE" id="PS50928"/>
    </source>
</evidence>
<reference evidence="35 36" key="8">
    <citation type="submission" date="2019-11" db="EMBL/GenBank/DDBJ databases">
        <title>Implementation of targeted gown and glove precautions to prevent Staphylococcus aureus acquisition in community-based nursing homes.</title>
        <authorList>
            <person name="Stine O.C."/>
        </authorList>
    </citation>
    <scope>NUCLEOTIDE SEQUENCE [LARGE SCALE GENOMIC DNA]</scope>
    <source>
        <strain evidence="22 36">S_2023.LVRQ.AN</strain>
        <strain evidence="21 35">S_4031.LGMP.AI</strain>
    </source>
</reference>
<keyword evidence="3 11" id="KW-0813">Transport</keyword>
<proteinExistence type="inferred from homology"/>
<dbReference type="EMBL" id="JAANDN010000075">
    <property type="protein sequence ID" value="NUY68557.1"/>
    <property type="molecule type" value="Genomic_DNA"/>
</dbReference>
<keyword evidence="5" id="KW-0533">Nickel</keyword>
<feature type="transmembrane region" description="Helical" evidence="11">
    <location>
        <begin position="193"/>
        <end position="215"/>
    </location>
</feature>
<evidence type="ECO:0000313" key="42">
    <source>
        <dbReference type="Proteomes" id="UP000507485"/>
    </source>
</evidence>
<evidence type="ECO:0000313" key="21">
    <source>
        <dbReference type="EMBL" id="MVI56567.1"/>
    </source>
</evidence>
<evidence type="ECO:0000313" key="36">
    <source>
        <dbReference type="Proteomes" id="UP000434412"/>
    </source>
</evidence>
<accession>A0A4T9ZJ08</accession>
<reference evidence="27" key="7">
    <citation type="submission" date="2019-04" db="EMBL/GenBank/DDBJ databases">
        <title>Whole-genome sequencing of local methicillin-resistant S. aureus strain Lr2.</title>
        <authorList>
            <person name="Ullah N."/>
            <person name="Ali A."/>
        </authorList>
    </citation>
    <scope>NUCLEOTIDE SEQUENCE [LARGE SCALE GENOMIC DNA]</scope>
    <source>
        <strain evidence="27">Lr2</strain>
    </source>
</reference>
<evidence type="ECO:0000256" key="2">
    <source>
        <dbReference type="ARBA" id="ARBA00009047"/>
    </source>
</evidence>
<dbReference type="PANTHER" id="PTHR47314:SF1">
    <property type="entry name" value="MALTOSE_MALTODEXTRIN TRANSPORT SYSTEM PERMEASE PROTEIN MALF"/>
    <property type="match status" value="1"/>
</dbReference>
<dbReference type="InterPro" id="IPR035906">
    <property type="entry name" value="MetI-like_sf"/>
</dbReference>
<feature type="transmembrane region" description="Helical" evidence="11">
    <location>
        <begin position="124"/>
        <end position="151"/>
    </location>
</feature>
<evidence type="ECO:0000256" key="7">
    <source>
        <dbReference type="ARBA" id="ARBA00022692"/>
    </source>
</evidence>
<dbReference type="GO" id="GO:0015675">
    <property type="term" value="P:nickel cation transport"/>
    <property type="evidence" value="ECO:0007669"/>
    <property type="project" value="UniProtKB-KW"/>
</dbReference>
<sequence>MTKRNPKLAALLSVIPGLGQFYNKRPIKGTIFFIFFISFISVFYSFLNIGFWGLFTLGTVPKLDDSRVLLAQGIISILLVAFAIMLYVINILDAYRNAERFNRNEEIKDPKARMVATWDKTFPYLLISPGTFLLIFVVVFPLIFMFGVAFTNYNLYNAPPRHTLEWVGLDNFKTLFTIGVWRKTFFSVITWTLVWTLVATTLQIALGLFLAIIVNHPVVKGKKFIRTVLILPWAVPSFVTILIFVALFNDEFGAINNDILQPLLGVAPAWLSDPFWAKVALIGIQVWLGFPFVFALFTGVLQSISSDWYEAADMDGASSWQKFRNITFPHVIYATAPLLIMQYAGNFNNFNLIYLFNKGGPPVSGQNAGSTDILISWVYNLTFEFNNFNMGAVVSLIIGFIVAIVAFIQFRRTSTFKDEGGL</sequence>
<keyword evidence="9" id="KW-0406">Ion transport</keyword>
<evidence type="ECO:0000313" key="24">
    <source>
        <dbReference type="EMBL" id="NGW67497.1"/>
    </source>
</evidence>
<evidence type="ECO:0000313" key="18">
    <source>
        <dbReference type="EMBL" id="CZQ59686.1"/>
    </source>
</evidence>
<evidence type="ECO:0000256" key="10">
    <source>
        <dbReference type="ARBA" id="ARBA00023136"/>
    </source>
</evidence>
<evidence type="ECO:0000256" key="12">
    <source>
        <dbReference type="RuleBase" id="RU367050"/>
    </source>
</evidence>
<dbReference type="GO" id="GO:0015423">
    <property type="term" value="F:ABC-type maltose transporter activity"/>
    <property type="evidence" value="ECO:0007669"/>
    <property type="project" value="TreeGrafter"/>
</dbReference>
<dbReference type="PATRIC" id="fig|1280.10341.peg.211"/>
<dbReference type="Proteomes" id="UP000473113">
    <property type="component" value="Unassembled WGS sequence"/>
</dbReference>
<evidence type="ECO:0000256" key="8">
    <source>
        <dbReference type="ARBA" id="ARBA00022989"/>
    </source>
</evidence>
<dbReference type="Proteomes" id="UP000478431">
    <property type="component" value="Unassembled WGS sequence"/>
</dbReference>
<feature type="transmembrane region" description="Helical" evidence="11">
    <location>
        <begin position="29"/>
        <end position="57"/>
    </location>
</feature>
<dbReference type="RefSeq" id="WP_000166892.1">
    <property type="nucleotide sequence ID" value="NZ_AP017320.1"/>
</dbReference>
<evidence type="ECO:0000313" key="17">
    <source>
        <dbReference type="EMBL" id="CRI22062.1"/>
    </source>
</evidence>
<evidence type="ECO:0000313" key="26">
    <source>
        <dbReference type="EMBL" id="OWT16620.1"/>
    </source>
</evidence>
<evidence type="ECO:0000313" key="40">
    <source>
        <dbReference type="Proteomes" id="UP000507402"/>
    </source>
</evidence>
<name>A0A0C2H8L9_STAAU</name>
<evidence type="ECO:0000313" key="22">
    <source>
        <dbReference type="EMBL" id="MVL45820.1"/>
    </source>
</evidence>
<evidence type="ECO:0000313" key="30">
    <source>
        <dbReference type="EMBL" id="VDY47162.1"/>
    </source>
</evidence>
<evidence type="ECO:0000256" key="9">
    <source>
        <dbReference type="ARBA" id="ARBA00023112"/>
    </source>
</evidence>
<evidence type="ECO:0000313" key="37">
    <source>
        <dbReference type="Proteomes" id="UP000451682"/>
    </source>
</evidence>
<dbReference type="EMBL" id="WPVZ01000542">
    <property type="protein sequence ID" value="MVL45820.1"/>
    <property type="molecule type" value="Genomic_DNA"/>
</dbReference>
<organism evidence="17 31">
    <name type="scientific">Staphylococcus aureus</name>
    <dbReference type="NCBI Taxonomy" id="1280"/>
    <lineage>
        <taxon>Bacteria</taxon>
        <taxon>Bacillati</taxon>
        <taxon>Bacillota</taxon>
        <taxon>Bacilli</taxon>
        <taxon>Bacillales</taxon>
        <taxon>Staphylococcaceae</taxon>
        <taxon>Staphylococcus</taxon>
    </lineage>
</organism>
<dbReference type="EMBL" id="BDVT01000002">
    <property type="protein sequence ID" value="GBV19581.1"/>
    <property type="molecule type" value="Genomic_DNA"/>
</dbReference>
<comment type="function">
    <text evidence="12">Part of the ABC transporter complex MalEFGK involved in maltose/maltodextrin import. Probably responsible for the translocation of the substrate across the membrane.</text>
</comment>
<feature type="transmembrane region" description="Helical" evidence="11">
    <location>
        <begin position="69"/>
        <end position="89"/>
    </location>
</feature>
<accession>A0A0C2H8L9</accession>
<dbReference type="Proteomes" id="UP000280323">
    <property type="component" value="Chromosome"/>
</dbReference>
<dbReference type="EMBL" id="LNJK01000003">
    <property type="protein sequence ID" value="OWT16620.1"/>
    <property type="molecule type" value="Genomic_DNA"/>
</dbReference>
<dbReference type="Proteomes" id="UP000507485">
    <property type="component" value="Unassembled WGS sequence"/>
</dbReference>
<evidence type="ECO:0000313" key="28">
    <source>
        <dbReference type="EMBL" id="SRC27347.1"/>
    </source>
</evidence>
<evidence type="ECO:0000313" key="29">
    <source>
        <dbReference type="EMBL" id="TXL39832.1"/>
    </source>
</evidence>
<reference evidence="40 41" key="12">
    <citation type="submission" date="2020-06" db="EMBL/GenBank/DDBJ databases">
        <authorList>
            <consortium name="Pathogen Informatics"/>
        </authorList>
    </citation>
    <scope>NUCLEOTIDE SEQUENCE [LARGE SCALE GENOMIC DNA]</scope>
    <source>
        <strain evidence="18">1943STDY5698364</strain>
        <strain evidence="14 42">A13</strain>
        <strain evidence="15 40">MOS114</strain>
        <strain evidence="16 41">MOS222</strain>
        <strain evidence="30">NCTC8317</strain>
    </source>
</reference>
<keyword evidence="9" id="KW-0921">Nickel transport</keyword>
<dbReference type="Proteomes" id="UP000561555">
    <property type="component" value="Unassembled WGS sequence"/>
</dbReference>
<reference evidence="24 38" key="10">
    <citation type="submission" date="2020-02" db="EMBL/GenBank/DDBJ databases">
        <title>Detection of Heterogeneous Vancomycin Intermediate Resistance in Methicillin Resistant Staphylococcus aureus Isolates from Latin-America.</title>
        <authorList>
            <person name="Castro-Cardozo B."/>
            <person name="Berrio M."/>
            <person name="Vargas M.L."/>
            <person name="Carvajal L.P."/>
            <person name="Millan L.V."/>
            <person name="Rios R."/>
            <person name="Hernandez A."/>
            <person name="Rincon S.L."/>
            <person name="Cubides P."/>
            <person name="Forero E."/>
            <person name="Dinh A."/>
            <person name="Seas C."/>
            <person name="Munita J.M."/>
            <person name="Arias C.A."/>
            <person name="Reyes J."/>
            <person name="Diaz L."/>
        </authorList>
    </citation>
    <scope>NUCLEOTIDE SEQUENCE [LARGE SCALE GENOMIC DNA]</scope>
    <source>
        <strain evidence="24 38">UG255</strain>
    </source>
</reference>
<evidence type="ECO:0000313" key="38">
    <source>
        <dbReference type="Proteomes" id="UP000473113"/>
    </source>
</evidence>
<reference evidence="28 33" key="5">
    <citation type="submission" date="2018-06" db="EMBL/GenBank/DDBJ databases">
        <authorList>
            <consortium name="Pathogen Informatics"/>
            <person name="Doyle S."/>
        </authorList>
    </citation>
    <scope>NUCLEOTIDE SEQUENCE [LARGE SCALE GENOMIC DNA]</scope>
    <source>
        <strain evidence="28 33">EOE047</strain>
    </source>
</reference>
<dbReference type="EMBL" id="UDJK01000006">
    <property type="protein sequence ID" value="SRC27347.1"/>
    <property type="molecule type" value="Genomic_DNA"/>
</dbReference>
<evidence type="ECO:0000313" key="33">
    <source>
        <dbReference type="Proteomes" id="UP000249918"/>
    </source>
</evidence>
<dbReference type="Gene3D" id="1.10.3720.10">
    <property type="entry name" value="MetI-like"/>
    <property type="match status" value="1"/>
</dbReference>
<dbReference type="Proteomes" id="UP000039437">
    <property type="component" value="Unassembled WGS sequence"/>
</dbReference>
<dbReference type="Proteomes" id="UP000451682">
    <property type="component" value="Unassembled WGS sequence"/>
</dbReference>
<dbReference type="EMBL" id="JAAJIY010000006">
    <property type="protein sequence ID" value="NGK20535.1"/>
    <property type="molecule type" value="Genomic_DNA"/>
</dbReference>
<evidence type="ECO:0000313" key="19">
    <source>
        <dbReference type="EMBL" id="GBV19581.1"/>
    </source>
</evidence>
<dbReference type="Proteomes" id="UP000433366">
    <property type="component" value="Unassembled WGS sequence"/>
</dbReference>
<keyword evidence="6 12" id="KW-0762">Sugar transport</keyword>
<dbReference type="CDD" id="cd06261">
    <property type="entry name" value="TM_PBP2"/>
    <property type="match status" value="1"/>
</dbReference>
<dbReference type="EMBL" id="CAIIKR010000003">
    <property type="protein sequence ID" value="CAC8514711.1"/>
    <property type="molecule type" value="Genomic_DNA"/>
</dbReference>
<dbReference type="Proteomes" id="UP000507408">
    <property type="component" value="Unassembled WGS sequence"/>
</dbReference>
<reference evidence="34" key="3">
    <citation type="submission" date="2017-08" db="EMBL/GenBank/DDBJ databases">
        <title>Protection against atopic dermatitis through acquisition of Staphylococcus quorum-sensing agr mutations in the skin.</title>
        <authorList>
            <person name="Nakamura Y."/>
            <person name="Takahashi H."/>
            <person name="Takaya A."/>
            <person name="Inoue Y."/>
            <person name="Katayama Y."/>
            <person name="Kusuya Y."/>
            <person name="Shoji T."/>
            <person name="Takada S."/>
            <person name="Nakagawa S."/>
            <person name="Oguma R."/>
            <person name="Ozawa N."/>
            <person name="Yamaide F."/>
            <person name="Suzuki S."/>
            <person name="Villaruz A."/>
            <person name="Otto M."/>
            <person name="Matsue H."/>
            <person name="Nunez G."/>
            <person name="Shimojo N."/>
        </authorList>
    </citation>
    <scope>NUCLEOTIDE SEQUENCE [LARGE SCALE GENOMIC DNA]</scope>
    <source>
        <strain evidence="34">M1K003</strain>
    </source>
</reference>
<dbReference type="EMBL" id="CP038850">
    <property type="protein sequence ID" value="QCT56104.1"/>
    <property type="molecule type" value="Genomic_DNA"/>
</dbReference>
<reference evidence="25 43" key="9">
    <citation type="journal article" date="2020" name="J. Antimicrob. Chemother.">
        <title>Detection of heterogeneous vancomycin intermediate resistance in MRSA isolates from Latin America.</title>
        <authorList>
            <person name="Castro B.E."/>
            <person name="Berrio M."/>
            <person name="Vargas M.L."/>
            <person name="Carvajal L.P."/>
            <person name="Millan L.V."/>
            <person name="Rios R."/>
            <person name="Hernandez A.K."/>
            <person name="Rincon S."/>
            <person name="Cubides P."/>
            <person name="Forero E."/>
            <person name="Dinh A."/>
            <person name="Seas C."/>
            <person name="Munita J.M."/>
            <person name="Arias C.A."/>
            <person name="Reyes J."/>
            <person name="Diaz L."/>
        </authorList>
    </citation>
    <scope>NUCLEOTIDE SEQUENCE [LARGE SCALE GENOMIC DNA]</scope>
    <source>
        <strain evidence="25 43">UP89</strain>
    </source>
</reference>
<evidence type="ECO:0000256" key="1">
    <source>
        <dbReference type="ARBA" id="ARBA00004651"/>
    </source>
</evidence>
<dbReference type="EMBL" id="FJNR01000006">
    <property type="protein sequence ID" value="CZQ59686.1"/>
    <property type="molecule type" value="Genomic_DNA"/>
</dbReference>
<keyword evidence="8 11" id="KW-1133">Transmembrane helix</keyword>
<dbReference type="EMBL" id="JAIGOF010000004">
    <property type="protein sequence ID" value="MBX8593899.1"/>
    <property type="molecule type" value="Genomic_DNA"/>
</dbReference>
<evidence type="ECO:0000313" key="41">
    <source>
        <dbReference type="Proteomes" id="UP000507408"/>
    </source>
</evidence>
<evidence type="ECO:0000313" key="23">
    <source>
        <dbReference type="EMBL" id="NGK20535.1"/>
    </source>
</evidence>
<dbReference type="GO" id="GO:0042956">
    <property type="term" value="P:maltodextrin transmembrane transport"/>
    <property type="evidence" value="ECO:0007669"/>
    <property type="project" value="TreeGrafter"/>
</dbReference>
<evidence type="ECO:0000256" key="11">
    <source>
        <dbReference type="RuleBase" id="RU363032"/>
    </source>
</evidence>
<evidence type="ECO:0000256" key="3">
    <source>
        <dbReference type="ARBA" id="ARBA00022448"/>
    </source>
</evidence>
<dbReference type="EMBL" id="CAIHOM010000002">
    <property type="protein sequence ID" value="CAC7003692.1"/>
    <property type="molecule type" value="Genomic_DNA"/>
</dbReference>
<reference evidence="17 31" key="1">
    <citation type="submission" date="2015-04" db="EMBL/GenBank/DDBJ databases">
        <authorList>
            <person name="Syromyatnikov M.Y."/>
            <person name="Popov V.N."/>
        </authorList>
    </citation>
    <scope>NUCLEOTIDE SEQUENCE [LARGE SCALE GENOMIC DNA]</scope>
    <source>
        <strain evidence="17 31">AH1</strain>
    </source>
</reference>
<evidence type="ECO:0000313" key="39">
    <source>
        <dbReference type="Proteomes" id="UP000478431"/>
    </source>
</evidence>
<dbReference type="Proteomes" id="UP000070985">
    <property type="component" value="Unassembled WGS sequence"/>
</dbReference>
<dbReference type="Proteomes" id="UP000197894">
    <property type="component" value="Unassembled WGS sequence"/>
</dbReference>
<dbReference type="Proteomes" id="UP000507402">
    <property type="component" value="Unassembled WGS sequence"/>
</dbReference>
<evidence type="ECO:0000256" key="5">
    <source>
        <dbReference type="ARBA" id="ARBA00022596"/>
    </source>
</evidence>
<dbReference type="EMBL" id="CAIIGN010000002">
    <property type="protein sequence ID" value="CAC8222468.1"/>
    <property type="molecule type" value="Genomic_DNA"/>
</dbReference>
<keyword evidence="10 11" id="KW-0472">Membrane</keyword>
<dbReference type="EMBL" id="WPRH01000623">
    <property type="protein sequence ID" value="MVI56567.1"/>
    <property type="molecule type" value="Genomic_DNA"/>
</dbReference>
<protein>
    <recommendedName>
        <fullName evidence="12">Maltose/maltodextrin transport system permease protein</fullName>
    </recommendedName>
</protein>
<reference evidence="19" key="6">
    <citation type="submission" date="2018-07" db="EMBL/GenBank/DDBJ databases">
        <title>Protection against atopic dermatitis through acquisition of Staphylococcus quorum-sensing agr mutations in the skin.</title>
        <authorList>
            <person name="Nakamura Y."/>
            <person name="Takahashi H."/>
            <person name="Takaya A."/>
            <person name="Inoue Y."/>
            <person name="Katayama Y."/>
            <person name="Kusuya Y."/>
            <person name="Shoji T."/>
            <person name="Takada S."/>
            <person name="Nakagawa S."/>
            <person name="Oguma R."/>
            <person name="Ozawa N."/>
            <person name="Yamaide F."/>
            <person name="Suzuki S."/>
            <person name="Villaruz A."/>
            <person name="Otto M."/>
            <person name="Matsue H."/>
            <person name="Nunez G."/>
            <person name="Shimojo N."/>
        </authorList>
    </citation>
    <scope>NUCLEOTIDE SEQUENCE</scope>
    <source>
        <strain evidence="19">M1K003</strain>
    </source>
</reference>
<reference evidence="23 39" key="11">
    <citation type="submission" date="2020-02" db="EMBL/GenBank/DDBJ databases">
        <title>Novel Insights Into The Classification of Staphylococcal Beta-Lactamases In Relation To The Cefazolin Inoculum Effect.</title>
        <authorList>
            <person name="Carvajal L.P."/>
            <person name="Rincon S."/>
            <person name="Echeverri A."/>
            <person name="Porras J."/>
            <person name="Rios R."/>
            <person name="Ordonez K."/>
            <person name="Seas C."/>
            <person name="Gomez-Villegas S."/>
            <person name="Diaz L."/>
            <person name="Arias C.A."/>
            <person name="Reyes J."/>
        </authorList>
    </citation>
    <scope>NUCLEOTIDE SEQUENCE [LARGE SCALE GENOMIC DNA]</scope>
    <source>
        <strain evidence="23 39">UP127</strain>
    </source>
</reference>
<dbReference type="InterPro" id="IPR035277">
    <property type="entry name" value="MalF_N"/>
</dbReference>
<feature type="transmembrane region" description="Helical" evidence="11">
    <location>
        <begin position="227"/>
        <end position="248"/>
    </location>
</feature>
<evidence type="ECO:0000313" key="20">
    <source>
        <dbReference type="EMBL" id="MBX8593899.1"/>
    </source>
</evidence>
<dbReference type="Proteomes" id="UP000309390">
    <property type="component" value="Unassembled WGS sequence"/>
</dbReference>
<dbReference type="Gene3D" id="1.20.58.370">
    <property type="entry name" value="MalF N-terminal region-like"/>
    <property type="match status" value="1"/>
</dbReference>
<evidence type="ECO:0000313" key="16">
    <source>
        <dbReference type="EMBL" id="CAC8514711.1"/>
    </source>
</evidence>
<dbReference type="EMBL" id="CVOQ01000056">
    <property type="protein sequence ID" value="CRI22062.1"/>
    <property type="molecule type" value="Genomic_DNA"/>
</dbReference>
<evidence type="ECO:0000256" key="6">
    <source>
        <dbReference type="ARBA" id="ARBA00022597"/>
    </source>
</evidence>
<dbReference type="GO" id="GO:1990060">
    <property type="term" value="C:maltose transport complex"/>
    <property type="evidence" value="ECO:0007669"/>
    <property type="project" value="TreeGrafter"/>
</dbReference>
<gene>
    <name evidence="17" type="primary">ganP</name>
    <name evidence="14" type="synonym">malF</name>
    <name evidence="26" type="ORF">AS572_06890</name>
    <name evidence="17" type="ORF">BN1321_60022</name>
    <name evidence="29" type="ORF">DQU50_10000</name>
    <name evidence="27" type="ORF">E1948_01080</name>
    <name evidence="20" type="ORF">E1948_04635</name>
    <name evidence="18" type="ORF">ERS391062_01147</name>
    <name evidence="23" type="ORF">G0Z31_03225</name>
    <name evidence="24" type="ORF">G6Y24_08320</name>
    <name evidence="21" type="ORF">GO793_11965</name>
    <name evidence="22" type="ORF">GO941_10020</name>
    <name evidence="25" type="ORF">GQX52_07885</name>
    <name evidence="19" type="ORF">M1K003_0553</name>
    <name evidence="30" type="ORF">NCTC8317_00168</name>
    <name evidence="28" type="ORF">SAMEA1466929_01627</name>
    <name evidence="14" type="ORF">SAMEA4552975_01567</name>
    <name evidence="15" type="ORF">SAMEA70153168_00794</name>
    <name evidence="16" type="ORF">SAMEA70245418_01436</name>
</gene>
<dbReference type="FunFam" id="1.10.3720.10:FF:000036">
    <property type="entry name" value="Maltodextrin ABC transporter, permease protein"/>
    <property type="match status" value="1"/>
</dbReference>
<feature type="domain" description="ABC transmembrane type-1" evidence="13">
    <location>
        <begin position="189"/>
        <end position="409"/>
    </location>
</feature>
<dbReference type="SUPFAM" id="SSF160964">
    <property type="entry name" value="MalF N-terminal region-like"/>
    <property type="match status" value="1"/>
</dbReference>
<dbReference type="Proteomes" id="UP000265645">
    <property type="component" value="Unassembled WGS sequence"/>
</dbReference>
<dbReference type="PANTHER" id="PTHR47314">
    <property type="entry name" value="MALTOSE/MALTODEXTRIN TRANSPORT SYSTEM PERMEASE PROTEIN MALF"/>
    <property type="match status" value="1"/>
</dbReference>
<dbReference type="EMBL" id="JAALTR010000205">
    <property type="protein sequence ID" value="NGW67497.1"/>
    <property type="molecule type" value="Genomic_DNA"/>
</dbReference>
<evidence type="ECO:0000313" key="15">
    <source>
        <dbReference type="EMBL" id="CAC8222468.1"/>
    </source>
</evidence>
<dbReference type="AlphaFoldDB" id="A0A0C2H8L9"/>
<comment type="subcellular location">
    <subcellularLocation>
        <location evidence="1 11">Cell membrane</location>
        <topology evidence="1 11">Multi-pass membrane protein</topology>
    </subcellularLocation>
</comment>
<dbReference type="Proteomes" id="UP000249918">
    <property type="component" value="Unassembled WGS sequence"/>
</dbReference>
<evidence type="ECO:0000313" key="43">
    <source>
        <dbReference type="Proteomes" id="UP000561555"/>
    </source>
</evidence>
<reference evidence="26 32" key="2">
    <citation type="journal article" date="2017" name="BMC Genomics">
        <title>Prophages and adaptation of Staphylococcus aureus ST398 to the human clinic.</title>
        <authorList>
            <consortium name="Regional Infection Control Group of the Centre Region"/>
            <person name="Diene S.M."/>
            <person name="Corvaglia A.R."/>
            <person name="Francois P."/>
            <person name="van der Mee-Marquet N."/>
        </authorList>
    </citation>
    <scope>NUCLEOTIDE SEQUENCE [LARGE SCALE GENOMIC DNA]</scope>
    <source>
        <strain evidence="26 32">SA13-246</strain>
    </source>
</reference>
<dbReference type="KEGG" id="saud:CH52_04645"/>
<reference evidence="29 37" key="4">
    <citation type="submission" date="2018-06" db="EMBL/GenBank/DDBJ databases">
        <title>Whole genome sequencing to identify and define MRSA outbreaks.</title>
        <authorList>
            <person name="Sullivan M.J."/>
            <person name="Altman D.R."/>
            <person name="Chacko K."/>
            <person name="Ciferri B."/>
            <person name="Webster E."/>
            <person name="Deikus G."/>
            <person name="Lewis M."/>
            <person name="Khan Z."/>
            <person name="Beckford C."/>
            <person name="Rendo A."/>
            <person name="Samaroo F."/>
            <person name="Sebra R."/>
            <person name="Karam-Howlin R."/>
            <person name="Southwick K."/>
            <person name="Adams E."/>
            <person name="Ying L."/>
            <person name="Kornblum J."/>
            <person name="Factor S."/>
            <person name="Danesh Yazdi M."/>
            <person name="Dingle T."/>
            <person name="Hamula C."/>
            <person name="Bashir A."/>
            <person name="Schadt E."/>
            <person name="Kasarskis A."/>
            <person name="Patel G."/>
            <person name="Wallach F."/>
            <person name="Gibbs K."/>
            <person name="Van Bakel H."/>
        </authorList>
    </citation>
    <scope>NUCLEOTIDE SEQUENCE [LARGE SCALE GENOMIC DNA]</scope>
    <source>
        <strain evidence="37">pt013</strain>
        <strain evidence="29">Pt013</strain>
    </source>
</reference>
<dbReference type="SUPFAM" id="SSF161098">
    <property type="entry name" value="MetI-like"/>
    <property type="match status" value="1"/>
</dbReference>
<evidence type="ECO:0000313" key="35">
    <source>
        <dbReference type="Proteomes" id="UP000433366"/>
    </source>
</evidence>